<dbReference type="PANTHER" id="PTHR24409:SF295">
    <property type="entry name" value="AZ2-RELATED"/>
    <property type="match status" value="1"/>
</dbReference>
<evidence type="ECO:0000256" key="5">
    <source>
        <dbReference type="PROSITE-ProRule" id="PRU00042"/>
    </source>
</evidence>
<feature type="domain" description="C2H2-type" evidence="7">
    <location>
        <begin position="389"/>
        <end position="417"/>
    </location>
</feature>
<evidence type="ECO:0000313" key="9">
    <source>
        <dbReference type="EMBL" id="KAJ8965051.1"/>
    </source>
</evidence>
<dbReference type="Proteomes" id="UP001162156">
    <property type="component" value="Unassembled WGS sequence"/>
</dbReference>
<dbReference type="GO" id="GO:0000981">
    <property type="term" value="F:DNA-binding transcription factor activity, RNA polymerase II-specific"/>
    <property type="evidence" value="ECO:0007669"/>
    <property type="project" value="TreeGrafter"/>
</dbReference>
<gene>
    <name evidence="9" type="ORF">NQ314_004452</name>
</gene>
<feature type="domain" description="C2H2-type" evidence="7">
    <location>
        <begin position="304"/>
        <end position="332"/>
    </location>
</feature>
<feature type="domain" description="C2H2-type" evidence="7">
    <location>
        <begin position="446"/>
        <end position="468"/>
    </location>
</feature>
<dbReference type="Pfam" id="PF07776">
    <property type="entry name" value="zf-AD"/>
    <property type="match status" value="1"/>
</dbReference>
<dbReference type="PROSITE" id="PS00028">
    <property type="entry name" value="ZINC_FINGER_C2H2_1"/>
    <property type="match status" value="5"/>
</dbReference>
<comment type="caution">
    <text evidence="9">The sequence shown here is derived from an EMBL/GenBank/DDBJ whole genome shotgun (WGS) entry which is preliminary data.</text>
</comment>
<dbReference type="GO" id="GO:0005634">
    <property type="term" value="C:nucleus"/>
    <property type="evidence" value="ECO:0007669"/>
    <property type="project" value="InterPro"/>
</dbReference>
<feature type="domain" description="C2H2-type" evidence="7">
    <location>
        <begin position="227"/>
        <end position="254"/>
    </location>
</feature>
<evidence type="ECO:0000256" key="6">
    <source>
        <dbReference type="PROSITE-ProRule" id="PRU01263"/>
    </source>
</evidence>
<evidence type="ECO:0000259" key="7">
    <source>
        <dbReference type="PROSITE" id="PS50157"/>
    </source>
</evidence>
<dbReference type="SUPFAM" id="SSF57667">
    <property type="entry name" value="beta-beta-alpha zinc fingers"/>
    <property type="match status" value="5"/>
</dbReference>
<evidence type="ECO:0000256" key="3">
    <source>
        <dbReference type="ARBA" id="ARBA00022771"/>
    </source>
</evidence>
<feature type="domain" description="C2H2-type" evidence="7">
    <location>
        <begin position="255"/>
        <end position="277"/>
    </location>
</feature>
<evidence type="ECO:0000313" key="10">
    <source>
        <dbReference type="Proteomes" id="UP001162156"/>
    </source>
</evidence>
<dbReference type="SMART" id="SM00355">
    <property type="entry name" value="ZnF_C2H2"/>
    <property type="match status" value="10"/>
</dbReference>
<dbReference type="InterPro" id="IPR013087">
    <property type="entry name" value="Znf_C2H2_type"/>
</dbReference>
<dbReference type="PROSITE" id="PS50157">
    <property type="entry name" value="ZINC_FINGER_C2H2_2"/>
    <property type="match status" value="7"/>
</dbReference>
<keyword evidence="4 6" id="KW-0862">Zinc</keyword>
<feature type="domain" description="C2H2-type" evidence="7">
    <location>
        <begin position="417"/>
        <end position="445"/>
    </location>
</feature>
<dbReference type="EMBL" id="JANEYF010001281">
    <property type="protein sequence ID" value="KAJ8965051.1"/>
    <property type="molecule type" value="Genomic_DNA"/>
</dbReference>
<name>A0AAV8ZK00_9CUCU</name>
<dbReference type="InterPro" id="IPR012934">
    <property type="entry name" value="Znf_AD"/>
</dbReference>
<evidence type="ECO:0000256" key="2">
    <source>
        <dbReference type="ARBA" id="ARBA00022737"/>
    </source>
</evidence>
<keyword evidence="2" id="KW-0677">Repeat</keyword>
<proteinExistence type="predicted"/>
<feature type="binding site" evidence="6">
    <location>
        <position position="58"/>
    </location>
    <ligand>
        <name>Zn(2+)</name>
        <dbReference type="ChEBI" id="CHEBI:29105"/>
    </ligand>
</feature>
<dbReference type="Pfam" id="PF00096">
    <property type="entry name" value="zf-C2H2"/>
    <property type="match status" value="3"/>
</dbReference>
<feature type="domain" description="C2H2-type" evidence="7">
    <location>
        <begin position="333"/>
        <end position="360"/>
    </location>
</feature>
<dbReference type="SUPFAM" id="SSF57716">
    <property type="entry name" value="Glucocorticoid receptor-like (DNA-binding domain)"/>
    <property type="match status" value="1"/>
</dbReference>
<dbReference type="PANTHER" id="PTHR24409">
    <property type="entry name" value="ZINC FINGER PROTEIN 142"/>
    <property type="match status" value="1"/>
</dbReference>
<accession>A0AAV8ZK00</accession>
<organism evidence="9 10">
    <name type="scientific">Rhamnusium bicolor</name>
    <dbReference type="NCBI Taxonomy" id="1586634"/>
    <lineage>
        <taxon>Eukaryota</taxon>
        <taxon>Metazoa</taxon>
        <taxon>Ecdysozoa</taxon>
        <taxon>Arthropoda</taxon>
        <taxon>Hexapoda</taxon>
        <taxon>Insecta</taxon>
        <taxon>Pterygota</taxon>
        <taxon>Neoptera</taxon>
        <taxon>Endopterygota</taxon>
        <taxon>Coleoptera</taxon>
        <taxon>Polyphaga</taxon>
        <taxon>Cucujiformia</taxon>
        <taxon>Chrysomeloidea</taxon>
        <taxon>Cerambycidae</taxon>
        <taxon>Lepturinae</taxon>
        <taxon>Rhagiini</taxon>
        <taxon>Rhamnusium</taxon>
    </lineage>
</organism>
<dbReference type="PROSITE" id="PS51915">
    <property type="entry name" value="ZAD"/>
    <property type="match status" value="1"/>
</dbReference>
<sequence>MTENSTKFCRFCMCEEPCDDANKLVDVFNCGLANFSEKIKNCTQIYLTPEDRIPPIICMNCIDCIEKVNNFLEMCRKSDKALGDFYSRNAYSGTSQICKSEFSKNALSSEHEVYLPSKDYNVIYRNQKYVTNIEYFSESTSTIQNKSANYDSNRDIDNSKTENDILDDFIDESDSNSSSVNEKVINKSKKSHKSINGEVSLYSPKGKKIKLYDMDESMKKIIGDNVYACNICSKDFTSFFDYQDHQETHNGQFAFSCSKCDEMFSERKKLVDHDTNHKIICDICKIKVLPKSLAAHLQKHTDKHKCIKCNARHSSKAALEKHVKARHKGEKGFVCYICGKQNSCQTSMKRHIAYHSSERPFNCQFCHFSAKSINILKVHTSRKHLGQQCVCDICAKFFKSELSLKSHKKRMHNPRKHICNVCGKAFTEKFNLNNHTLKKHSKQRIYCCKMCGEEFFTVKKLKEHMHIHRQGCASCPTCGKEFFYKKYLEKHMVNCSLGVQRNSSKSCSLRSSRSLPNASWLNEK</sequence>
<feature type="binding site" evidence="6">
    <location>
        <position position="12"/>
    </location>
    <ligand>
        <name>Zn(2+)</name>
        <dbReference type="ChEBI" id="CHEBI:29105"/>
    </ligand>
</feature>
<evidence type="ECO:0000259" key="8">
    <source>
        <dbReference type="PROSITE" id="PS51915"/>
    </source>
</evidence>
<dbReference type="SMART" id="SM00868">
    <property type="entry name" value="zf-AD"/>
    <property type="match status" value="1"/>
</dbReference>
<keyword evidence="1 6" id="KW-0479">Metal-binding</keyword>
<dbReference type="Gene3D" id="3.40.1800.20">
    <property type="match status" value="1"/>
</dbReference>
<dbReference type="InterPro" id="IPR036236">
    <property type="entry name" value="Znf_C2H2_sf"/>
</dbReference>
<keyword evidence="10" id="KW-1185">Reference proteome</keyword>
<feature type="domain" description="ZAD" evidence="8">
    <location>
        <begin position="7"/>
        <end position="85"/>
    </location>
</feature>
<dbReference type="GO" id="GO:0008270">
    <property type="term" value="F:zinc ion binding"/>
    <property type="evidence" value="ECO:0007669"/>
    <property type="project" value="UniProtKB-UniRule"/>
</dbReference>
<feature type="binding site" evidence="6">
    <location>
        <position position="61"/>
    </location>
    <ligand>
        <name>Zn(2+)</name>
        <dbReference type="ChEBI" id="CHEBI:29105"/>
    </ligand>
</feature>
<evidence type="ECO:0000256" key="4">
    <source>
        <dbReference type="ARBA" id="ARBA00022833"/>
    </source>
</evidence>
<reference evidence="9" key="1">
    <citation type="journal article" date="2023" name="Insect Mol. Biol.">
        <title>Genome sequencing provides insights into the evolution of gene families encoding plant cell wall-degrading enzymes in longhorned beetles.</title>
        <authorList>
            <person name="Shin N.R."/>
            <person name="Okamura Y."/>
            <person name="Kirsch R."/>
            <person name="Pauchet Y."/>
        </authorList>
    </citation>
    <scope>NUCLEOTIDE SEQUENCE</scope>
    <source>
        <strain evidence="9">RBIC_L_NR</strain>
    </source>
</reference>
<dbReference type="Gene3D" id="3.30.160.60">
    <property type="entry name" value="Classic Zinc Finger"/>
    <property type="match status" value="5"/>
</dbReference>
<dbReference type="GO" id="GO:0000977">
    <property type="term" value="F:RNA polymerase II transcription regulatory region sequence-specific DNA binding"/>
    <property type="evidence" value="ECO:0007669"/>
    <property type="project" value="TreeGrafter"/>
</dbReference>
<protein>
    <submittedName>
        <fullName evidence="9">Uncharacterized protein</fullName>
    </submittedName>
</protein>
<evidence type="ECO:0000256" key="1">
    <source>
        <dbReference type="ARBA" id="ARBA00022723"/>
    </source>
</evidence>
<dbReference type="AlphaFoldDB" id="A0AAV8ZK00"/>
<keyword evidence="3 5" id="KW-0863">Zinc-finger</keyword>
<feature type="binding site" evidence="6">
    <location>
        <position position="9"/>
    </location>
    <ligand>
        <name>Zn(2+)</name>
        <dbReference type="ChEBI" id="CHEBI:29105"/>
    </ligand>
</feature>